<evidence type="ECO:0000313" key="4">
    <source>
        <dbReference type="Proteomes" id="UP000284676"/>
    </source>
</evidence>
<dbReference type="SUPFAM" id="SSF56112">
    <property type="entry name" value="Protein kinase-like (PK-like)"/>
    <property type="match status" value="1"/>
</dbReference>
<dbReference type="PANTHER" id="PTHR10566">
    <property type="entry name" value="CHAPERONE-ACTIVITY OF BC1 COMPLEX CABC1 -RELATED"/>
    <property type="match status" value="1"/>
</dbReference>
<dbReference type="RefSeq" id="WP_118233865.1">
    <property type="nucleotide sequence ID" value="NZ_QRHL01000001.1"/>
</dbReference>
<gene>
    <name evidence="3" type="ORF">DW663_00650</name>
</gene>
<dbReference type="EMBL" id="QRHL01000001">
    <property type="protein sequence ID" value="RHF74933.1"/>
    <property type="molecule type" value="Genomic_DNA"/>
</dbReference>
<dbReference type="AlphaFoldDB" id="A0A414Q2C2"/>
<proteinExistence type="inferred from homology"/>
<comment type="caution">
    <text evidence="3">The sequence shown here is derived from an EMBL/GenBank/DDBJ whole genome shotgun (WGS) entry which is preliminary data.</text>
</comment>
<name>A0A414Q2C2_FUSMR</name>
<dbReference type="InterPro" id="IPR011009">
    <property type="entry name" value="Kinase-like_dom_sf"/>
</dbReference>
<dbReference type="InterPro" id="IPR050154">
    <property type="entry name" value="UbiB_kinase"/>
</dbReference>
<sequence>MLSSKFINFMKAINSGRLEKLSCVVELGRVGVRMAEEYSTRFDLLDVEQCLYLSEFQTPQLEKAEKHLLNLVKKNDPLFSLLEYYDNYPYSYSDINYFFKGCLKSGVEISIKAVNPSARNSYFKKVKKLEKSLRYQKFLRPWLNEKYQVEEVLKDLEEHSIQKFNLVNEIKFTKSMTDYLEEYKDVKFLKRIKFPKVYTYLSSEEKVACEYIYGSYFYELLQYNRLAYKDVLDLIRAQLFFILKVGIFHNNLHSGNLILSDEGNIYFLDCNSLGVLKTQTREGLFKILKFTLKEEFKEVAITLNEISEKKFTIEEIETLAKKIEDIYSINYTTNNTFIRKLMEIFKVANNFGIVYDKDIFSAFKSFIYLDKMVNKTKDKNSIFKDDLLRVLDEIEECIKSSNN</sequence>
<protein>
    <recommendedName>
        <fullName evidence="2">ABC1 atypical kinase-like domain-containing protein</fullName>
    </recommendedName>
</protein>
<comment type="similarity">
    <text evidence="1">Belongs to the protein kinase superfamily. ADCK protein kinase family.</text>
</comment>
<dbReference type="Pfam" id="PF03109">
    <property type="entry name" value="ABC1"/>
    <property type="match status" value="1"/>
</dbReference>
<reference evidence="3 4" key="1">
    <citation type="submission" date="2018-08" db="EMBL/GenBank/DDBJ databases">
        <title>A genome reference for cultivated species of the human gut microbiota.</title>
        <authorList>
            <person name="Zou Y."/>
            <person name="Xue W."/>
            <person name="Luo G."/>
        </authorList>
    </citation>
    <scope>NUCLEOTIDE SEQUENCE [LARGE SCALE GENOMIC DNA]</scope>
    <source>
        <strain evidence="3 4">AM25-1</strain>
    </source>
</reference>
<feature type="domain" description="ABC1 atypical kinase-like" evidence="2">
    <location>
        <begin position="73"/>
        <end position="300"/>
    </location>
</feature>
<evidence type="ECO:0000256" key="1">
    <source>
        <dbReference type="ARBA" id="ARBA00009670"/>
    </source>
</evidence>
<evidence type="ECO:0000313" key="3">
    <source>
        <dbReference type="EMBL" id="RHF74933.1"/>
    </source>
</evidence>
<evidence type="ECO:0000259" key="2">
    <source>
        <dbReference type="Pfam" id="PF03109"/>
    </source>
</evidence>
<accession>A0A414Q2C2</accession>
<dbReference type="InterPro" id="IPR004147">
    <property type="entry name" value="ABC1_dom"/>
</dbReference>
<organism evidence="3 4">
    <name type="scientific">Fusobacterium mortiferum</name>
    <dbReference type="NCBI Taxonomy" id="850"/>
    <lineage>
        <taxon>Bacteria</taxon>
        <taxon>Fusobacteriati</taxon>
        <taxon>Fusobacteriota</taxon>
        <taxon>Fusobacteriia</taxon>
        <taxon>Fusobacteriales</taxon>
        <taxon>Fusobacteriaceae</taxon>
        <taxon>Fusobacterium</taxon>
    </lineage>
</organism>
<dbReference type="Proteomes" id="UP000284676">
    <property type="component" value="Unassembled WGS sequence"/>
</dbReference>
<dbReference type="PANTHER" id="PTHR10566:SF113">
    <property type="entry name" value="PROTEIN ACTIVITY OF BC1 COMPLEX KINASE 7, CHLOROPLASTIC"/>
    <property type="match status" value="1"/>
</dbReference>